<sequence length="174" mass="18431">MGFDLGSLLQQHAGHVTAADPDGVAQAFKHIVGEQPQSSVAQGIARAFLSDQTPPFAQLVSQLFFRSDSGLRTELLNLLLDNVSPTMLSALAGSVGTLFTENGHQHLSTEQIADITPPQVAEIAVVAQQHNAGIVERVATLFAQHANVFNGLDSDTLKVALGTMAQHPESRQAT</sequence>
<dbReference type="PATRIC" id="fig|762836.4.peg.2870"/>
<evidence type="ECO:0000313" key="2">
    <source>
        <dbReference type="Proteomes" id="UP000175989"/>
    </source>
</evidence>
<dbReference type="OrthoDB" id="8780806at2"/>
<evidence type="ECO:0000313" key="1">
    <source>
        <dbReference type="EMBL" id="OEZ98606.1"/>
    </source>
</evidence>
<organism evidence="1 2">
    <name type="scientific">Duganella phyllosphaerae</name>
    <dbReference type="NCBI Taxonomy" id="762836"/>
    <lineage>
        <taxon>Bacteria</taxon>
        <taxon>Pseudomonadati</taxon>
        <taxon>Pseudomonadota</taxon>
        <taxon>Betaproteobacteria</taxon>
        <taxon>Burkholderiales</taxon>
        <taxon>Oxalobacteraceae</taxon>
        <taxon>Telluria group</taxon>
        <taxon>Duganella</taxon>
    </lineage>
</organism>
<protein>
    <submittedName>
        <fullName evidence="1">Uncharacterized protein</fullName>
    </submittedName>
</protein>
<dbReference type="RefSeq" id="WP_141749545.1">
    <property type="nucleotide sequence ID" value="NZ_LROM01000090.1"/>
</dbReference>
<comment type="caution">
    <text evidence="1">The sequence shown here is derived from an EMBL/GenBank/DDBJ whole genome shotgun (WGS) entry which is preliminary data.</text>
</comment>
<name>A0A1E7WIT4_9BURK</name>
<dbReference type="EMBL" id="LROM01000090">
    <property type="protein sequence ID" value="OEZ98606.1"/>
    <property type="molecule type" value="Genomic_DNA"/>
</dbReference>
<keyword evidence="2" id="KW-1185">Reference proteome</keyword>
<reference evidence="2" key="1">
    <citation type="journal article" date="2016" name="Front. Microbiol.">
        <title>Molecular Keys to the Janthinobacterium and Duganella spp. Interaction with the Plant Pathogen Fusarium graminearum.</title>
        <authorList>
            <person name="Haack F.S."/>
            <person name="Poehlein A."/>
            <person name="Kroger C."/>
            <person name="Voigt C.A."/>
            <person name="Piepenbring M."/>
            <person name="Bode H.B."/>
            <person name="Daniel R."/>
            <person name="Schafer W."/>
            <person name="Streit W.R."/>
        </authorList>
    </citation>
    <scope>NUCLEOTIDE SEQUENCE [LARGE SCALE GENOMIC DNA]</scope>
    <source>
        <strain evidence="2">T54</strain>
    </source>
</reference>
<dbReference type="AlphaFoldDB" id="A0A1E7WIT4"/>
<proteinExistence type="predicted"/>
<gene>
    <name evidence="1" type="ORF">DUPY_27860</name>
</gene>
<accession>A0A1E7WIT4</accession>
<dbReference type="Proteomes" id="UP000175989">
    <property type="component" value="Unassembled WGS sequence"/>
</dbReference>